<gene>
    <name evidence="1" type="ORF">ACFQKB_04880</name>
</gene>
<proteinExistence type="predicted"/>
<sequence length="199" mass="21677">MRRWSRSDEARPARSRRYRAGGVAAALTAATFAVAPGTAFAGELGISQEVQQQNQWCWAASGLTIAKFLGKGNVSQNDFCNLARGYPQGSRCPNQAGYLQWAQRAFQQLGISPGQVTGPLSFQAINTEIDGRRPIETGIYWTAGGGHAQVIYGYEPSGQTVAYGDPWPSSPRYGEMSYRSYVNNGQFRWGEALSQVGAR</sequence>
<comment type="caution">
    <text evidence="1">The sequence shown here is derived from an EMBL/GenBank/DDBJ whole genome shotgun (WGS) entry which is preliminary data.</text>
</comment>
<name>A0ABW2CEU3_9ACTN</name>
<dbReference type="Pfam" id="PF12385">
    <property type="entry name" value="Peptidase_C70"/>
    <property type="match status" value="1"/>
</dbReference>
<dbReference type="Proteomes" id="UP001596380">
    <property type="component" value="Unassembled WGS sequence"/>
</dbReference>
<protein>
    <submittedName>
        <fullName evidence="1">Papain-like cysteine protease family protein</fullName>
    </submittedName>
</protein>
<dbReference type="Gene3D" id="3.90.70.10">
    <property type="entry name" value="Cysteine proteinases"/>
    <property type="match status" value="1"/>
</dbReference>
<organism evidence="1 2">
    <name type="scientific">Actinomadura yumaensis</name>
    <dbReference type="NCBI Taxonomy" id="111807"/>
    <lineage>
        <taxon>Bacteria</taxon>
        <taxon>Bacillati</taxon>
        <taxon>Actinomycetota</taxon>
        <taxon>Actinomycetes</taxon>
        <taxon>Streptosporangiales</taxon>
        <taxon>Thermomonosporaceae</taxon>
        <taxon>Actinomadura</taxon>
    </lineage>
</organism>
<dbReference type="RefSeq" id="WP_160823787.1">
    <property type="nucleotide sequence ID" value="NZ_JBHSXE010000001.1"/>
</dbReference>
<keyword evidence="2" id="KW-1185">Reference proteome</keyword>
<evidence type="ECO:0000313" key="1">
    <source>
        <dbReference type="EMBL" id="MFC6879096.1"/>
    </source>
</evidence>
<evidence type="ECO:0000313" key="2">
    <source>
        <dbReference type="Proteomes" id="UP001596380"/>
    </source>
</evidence>
<dbReference type="InterPro" id="IPR022118">
    <property type="entry name" value="Peptidase_C70_AvrRpt2"/>
</dbReference>
<accession>A0ABW2CEU3</accession>
<reference evidence="2" key="1">
    <citation type="journal article" date="2019" name="Int. J. Syst. Evol. Microbiol.">
        <title>The Global Catalogue of Microorganisms (GCM) 10K type strain sequencing project: providing services to taxonomists for standard genome sequencing and annotation.</title>
        <authorList>
            <consortium name="The Broad Institute Genomics Platform"/>
            <consortium name="The Broad Institute Genome Sequencing Center for Infectious Disease"/>
            <person name="Wu L."/>
            <person name="Ma J."/>
        </authorList>
    </citation>
    <scope>NUCLEOTIDE SEQUENCE [LARGE SCALE GENOMIC DNA]</scope>
    <source>
        <strain evidence="2">JCM 3369</strain>
    </source>
</reference>
<dbReference type="EMBL" id="JBHSXS010000002">
    <property type="protein sequence ID" value="MFC6879096.1"/>
    <property type="molecule type" value="Genomic_DNA"/>
</dbReference>